<dbReference type="EMBL" id="BQNB010016056">
    <property type="protein sequence ID" value="GJT47306.1"/>
    <property type="molecule type" value="Genomic_DNA"/>
</dbReference>
<sequence length="196" mass="21394">MRLMWAGRLVSGESGLDSCVVVSRCWSGLHGGLGGCRLDVYIVVLGRGDAEAIDIRGDLSDIPEKLRFSPCSKDCNFVEDEDSKRQTKRHEEDRIVTVFVLKRRCDAFQLLMAVEGKDVQEVPAIPVFPALVAWSSIMVEMSFSAWVLLVPLLERHEMKTTIAPTSAITSAKVAADLGLVLITGIAITIVAVVLIP</sequence>
<reference evidence="2" key="1">
    <citation type="journal article" date="2022" name="Int. J. Mol. Sci.">
        <title>Draft Genome of Tanacetum Coccineum: Genomic Comparison of Closely Related Tanacetum-Family Plants.</title>
        <authorList>
            <person name="Yamashiro T."/>
            <person name="Shiraishi A."/>
            <person name="Nakayama K."/>
            <person name="Satake H."/>
        </authorList>
    </citation>
    <scope>NUCLEOTIDE SEQUENCE</scope>
</reference>
<keyword evidence="1" id="KW-0812">Transmembrane</keyword>
<organism evidence="2 3">
    <name type="scientific">Tanacetum coccineum</name>
    <dbReference type="NCBI Taxonomy" id="301880"/>
    <lineage>
        <taxon>Eukaryota</taxon>
        <taxon>Viridiplantae</taxon>
        <taxon>Streptophyta</taxon>
        <taxon>Embryophyta</taxon>
        <taxon>Tracheophyta</taxon>
        <taxon>Spermatophyta</taxon>
        <taxon>Magnoliopsida</taxon>
        <taxon>eudicotyledons</taxon>
        <taxon>Gunneridae</taxon>
        <taxon>Pentapetalae</taxon>
        <taxon>asterids</taxon>
        <taxon>campanulids</taxon>
        <taxon>Asterales</taxon>
        <taxon>Asteraceae</taxon>
        <taxon>Asteroideae</taxon>
        <taxon>Anthemideae</taxon>
        <taxon>Anthemidinae</taxon>
        <taxon>Tanacetum</taxon>
    </lineage>
</organism>
<feature type="transmembrane region" description="Helical" evidence="1">
    <location>
        <begin position="131"/>
        <end position="153"/>
    </location>
</feature>
<keyword evidence="1" id="KW-1133">Transmembrane helix</keyword>
<protein>
    <submittedName>
        <fullName evidence="2">Uncharacterized protein</fullName>
    </submittedName>
</protein>
<name>A0ABQ5E8Y2_9ASTR</name>
<dbReference type="Proteomes" id="UP001151760">
    <property type="component" value="Unassembled WGS sequence"/>
</dbReference>
<keyword evidence="3" id="KW-1185">Reference proteome</keyword>
<gene>
    <name evidence="2" type="ORF">Tco_0956021</name>
</gene>
<keyword evidence="1" id="KW-0472">Membrane</keyword>
<accession>A0ABQ5E8Y2</accession>
<evidence type="ECO:0000313" key="2">
    <source>
        <dbReference type="EMBL" id="GJT47306.1"/>
    </source>
</evidence>
<comment type="caution">
    <text evidence="2">The sequence shown here is derived from an EMBL/GenBank/DDBJ whole genome shotgun (WGS) entry which is preliminary data.</text>
</comment>
<proteinExistence type="predicted"/>
<evidence type="ECO:0000313" key="3">
    <source>
        <dbReference type="Proteomes" id="UP001151760"/>
    </source>
</evidence>
<evidence type="ECO:0000256" key="1">
    <source>
        <dbReference type="SAM" id="Phobius"/>
    </source>
</evidence>
<feature type="transmembrane region" description="Helical" evidence="1">
    <location>
        <begin position="173"/>
        <end position="195"/>
    </location>
</feature>
<reference evidence="2" key="2">
    <citation type="submission" date="2022-01" db="EMBL/GenBank/DDBJ databases">
        <authorList>
            <person name="Yamashiro T."/>
            <person name="Shiraishi A."/>
            <person name="Satake H."/>
            <person name="Nakayama K."/>
        </authorList>
    </citation>
    <scope>NUCLEOTIDE SEQUENCE</scope>
</reference>